<feature type="region of interest" description="Disordered" evidence="3">
    <location>
        <begin position="633"/>
        <end position="667"/>
    </location>
</feature>
<dbReference type="SUPFAM" id="SSF52172">
    <property type="entry name" value="CheY-like"/>
    <property type="match status" value="1"/>
</dbReference>
<dbReference type="GO" id="GO:0000160">
    <property type="term" value="P:phosphorelay signal transduction system"/>
    <property type="evidence" value="ECO:0007669"/>
    <property type="project" value="UniProtKB-KW"/>
</dbReference>
<feature type="region of interest" description="Disordered" evidence="3">
    <location>
        <begin position="807"/>
        <end position="834"/>
    </location>
</feature>
<dbReference type="InterPro" id="IPR001789">
    <property type="entry name" value="Sig_transdc_resp-reg_receiver"/>
</dbReference>
<dbReference type="Gene3D" id="3.40.50.2300">
    <property type="match status" value="1"/>
</dbReference>
<evidence type="ECO:0000313" key="5">
    <source>
        <dbReference type="EMBL" id="PUZ68642.1"/>
    </source>
</evidence>
<evidence type="ECO:0000313" key="6">
    <source>
        <dbReference type="Proteomes" id="UP000244336"/>
    </source>
</evidence>
<dbReference type="EMBL" id="CM009750">
    <property type="protein sequence ID" value="PUZ68642.1"/>
    <property type="molecule type" value="Genomic_DNA"/>
</dbReference>
<dbReference type="Gramene" id="PUZ68642">
    <property type="protein sequence ID" value="PUZ68642"/>
    <property type="gene ID" value="GQ55_2G045200"/>
</dbReference>
<protein>
    <recommendedName>
        <fullName evidence="4">Response regulatory domain-containing protein</fullName>
    </recommendedName>
</protein>
<feature type="compositionally biased region" description="Basic and acidic residues" evidence="3">
    <location>
        <begin position="816"/>
        <end position="834"/>
    </location>
</feature>
<dbReference type="PANTHER" id="PTHR43874">
    <property type="entry name" value="TWO-COMPONENT RESPONSE REGULATOR"/>
    <property type="match status" value="1"/>
</dbReference>
<feature type="compositionally biased region" description="Polar residues" evidence="3">
    <location>
        <begin position="205"/>
        <end position="214"/>
    </location>
</feature>
<dbReference type="InterPro" id="IPR045279">
    <property type="entry name" value="ARR-like"/>
</dbReference>
<evidence type="ECO:0000256" key="1">
    <source>
        <dbReference type="ARBA" id="ARBA00023012"/>
    </source>
</evidence>
<keyword evidence="1" id="KW-0902">Two-component regulatory system</keyword>
<dbReference type="PROSITE" id="PS50110">
    <property type="entry name" value="RESPONSE_REGULATORY"/>
    <property type="match status" value="1"/>
</dbReference>
<evidence type="ECO:0000259" key="4">
    <source>
        <dbReference type="PROSITE" id="PS50110"/>
    </source>
</evidence>
<dbReference type="OrthoDB" id="682725at2759"/>
<feature type="domain" description="Response regulatory" evidence="4">
    <location>
        <begin position="14"/>
        <end position="136"/>
    </location>
</feature>
<accession>A0A2T7ELE5</accession>
<name>A0A2T7ELE5_9POAL</name>
<dbReference type="PANTHER" id="PTHR43874:SF123">
    <property type="entry name" value="TWO-COMPONENT RESPONSE REGULATOR ARR14"/>
    <property type="match status" value="1"/>
</dbReference>
<dbReference type="AlphaFoldDB" id="A0A2T7ELE5"/>
<feature type="compositionally biased region" description="Low complexity" evidence="3">
    <location>
        <begin position="641"/>
        <end position="659"/>
    </location>
</feature>
<dbReference type="Proteomes" id="UP000244336">
    <property type="component" value="Chromosome 2"/>
</dbReference>
<dbReference type="InterPro" id="IPR011006">
    <property type="entry name" value="CheY-like_superfamily"/>
</dbReference>
<dbReference type="STRING" id="1504633.A0A2T7ELE5"/>
<dbReference type="GO" id="GO:0009736">
    <property type="term" value="P:cytokinin-activated signaling pathway"/>
    <property type="evidence" value="ECO:0007669"/>
    <property type="project" value="InterPro"/>
</dbReference>
<evidence type="ECO:0000256" key="2">
    <source>
        <dbReference type="PROSITE-ProRule" id="PRU00169"/>
    </source>
</evidence>
<proteinExistence type="predicted"/>
<reference evidence="5 6" key="1">
    <citation type="submission" date="2018-04" db="EMBL/GenBank/DDBJ databases">
        <title>WGS assembly of Panicum hallii var. hallii HAL2.</title>
        <authorList>
            <person name="Lovell J."/>
            <person name="Jenkins J."/>
            <person name="Lowry D."/>
            <person name="Mamidi S."/>
            <person name="Sreedasyam A."/>
            <person name="Weng X."/>
            <person name="Barry K."/>
            <person name="Bonette J."/>
            <person name="Campitelli B."/>
            <person name="Daum C."/>
            <person name="Gordon S."/>
            <person name="Gould B."/>
            <person name="Lipzen A."/>
            <person name="MacQueen A."/>
            <person name="Palacio-Mejia J."/>
            <person name="Plott C."/>
            <person name="Shakirov E."/>
            <person name="Shu S."/>
            <person name="Yoshinaga Y."/>
            <person name="Zane M."/>
            <person name="Rokhsar D."/>
            <person name="Grimwood J."/>
            <person name="Schmutz J."/>
            <person name="Juenger T."/>
        </authorList>
    </citation>
    <scope>NUCLEOTIDE SEQUENCE [LARGE SCALE GENOMIC DNA]</scope>
    <source>
        <strain evidence="6">cv. HAL2</strain>
    </source>
</reference>
<organism evidence="5 6">
    <name type="scientific">Panicum hallii var. hallii</name>
    <dbReference type="NCBI Taxonomy" id="1504633"/>
    <lineage>
        <taxon>Eukaryota</taxon>
        <taxon>Viridiplantae</taxon>
        <taxon>Streptophyta</taxon>
        <taxon>Embryophyta</taxon>
        <taxon>Tracheophyta</taxon>
        <taxon>Spermatophyta</taxon>
        <taxon>Magnoliopsida</taxon>
        <taxon>Liliopsida</taxon>
        <taxon>Poales</taxon>
        <taxon>Poaceae</taxon>
        <taxon>PACMAD clade</taxon>
        <taxon>Panicoideae</taxon>
        <taxon>Panicodae</taxon>
        <taxon>Paniceae</taxon>
        <taxon>Panicinae</taxon>
        <taxon>Panicum</taxon>
        <taxon>Panicum sect. Panicum</taxon>
    </lineage>
</organism>
<feature type="region of interest" description="Disordered" evidence="3">
    <location>
        <begin position="194"/>
        <end position="248"/>
    </location>
</feature>
<comment type="caution">
    <text evidence="2">Lacks conserved residue(s) required for the propagation of feature annotation.</text>
</comment>
<sequence length="834" mass="86043">MDADMAAMFPDGIRALIVDDDTKFLKSATATLSVLNFEVVTCSTVAYALKSLTTGKLKGFDVVLAHAGKAAACGFDFRAIVEADLLIPVIYFLPPDHQAAGDEAEELLRTLEAAGSYIIQKPLDADEVRTRLWTVIAWRKCGLETKASGKRGAVDFEGEDEGRVHYKVVRARKPRKRKGGAGSSEPTVAAVCDRAGGRHPHKDNVANNNQQEPAQQKHGRGKKAQKNSGEAFKQLQQPDKGMVGGKQPRQWLPRLSSLFVESVLRTLNVPPYNPKFFSDYAGPSSNAAAAFAGASNAAAPPAPPPVYSAATAPSPAPPRLVYASAPPASPPAVRQQKQQQPAANNIVFGSMAPPAAASTAMPAAATATFEPQVSRGGTQIQQLEDVRRQLISGPFPHQQGPPPPVMQQDMVASAAAGDGPSTGGMAAGASAAAATEAEAHGDEVSLPFLQPPNLVAGMVEVDMFTSMADPPVASQHDGDASDKVAMLSELLSKDFDDYSGRSSLAAPDAQILAMVSDLNGLIAGGASGSTGAASSVAPQDLGAAPNGGSSSASFMASNVSDLAMAGGGASGSSSSAAPFVAPRDLDAAPDGGSSSSKAPPFVAPDQDLSNACADQCEDSTSFPLDDLLGDLHGPMSEFDDAQLGGSTGGAAAAAHDAAGTSRNGRGEEGGLVEAMFASDQHEDDSLFPIDAPLGDLHGPIFEFDDIDLDAQLAGGGAAHDAAGTSRNGGEEEGGLAEAMLASDQHEDGIIDALLGDLHGPIFEFDDIHLDAQLGGSTGGGSGGDVIDLNGIDIPFDVWTFEMEGFMSPRHKNKNKNKQEQCPRVVLEGRRRGAS</sequence>
<gene>
    <name evidence="5" type="ORF">GQ55_2G045200</name>
</gene>
<evidence type="ECO:0000256" key="3">
    <source>
        <dbReference type="SAM" id="MobiDB-lite"/>
    </source>
</evidence>
<feature type="region of interest" description="Disordered" evidence="3">
    <location>
        <begin position="565"/>
        <end position="608"/>
    </location>
</feature>
<keyword evidence="6" id="KW-1185">Reference proteome</keyword>